<dbReference type="AlphaFoldDB" id="A0ABD0KH53"/>
<protein>
    <submittedName>
        <fullName evidence="2">Uncharacterized protein</fullName>
    </submittedName>
</protein>
<keyword evidence="1" id="KW-1133">Transmembrane helix</keyword>
<accession>A0ABD0KH53</accession>
<evidence type="ECO:0000313" key="2">
    <source>
        <dbReference type="EMBL" id="KAK7486391.1"/>
    </source>
</evidence>
<reference evidence="2 3" key="1">
    <citation type="journal article" date="2023" name="Sci. Data">
        <title>Genome assembly of the Korean intertidal mud-creeper Batillaria attramentaria.</title>
        <authorList>
            <person name="Patra A.K."/>
            <person name="Ho P.T."/>
            <person name="Jun S."/>
            <person name="Lee S.J."/>
            <person name="Kim Y."/>
            <person name="Won Y.J."/>
        </authorList>
    </citation>
    <scope>NUCLEOTIDE SEQUENCE [LARGE SCALE GENOMIC DNA]</scope>
    <source>
        <strain evidence="2">Wonlab-2016</strain>
    </source>
</reference>
<dbReference type="EMBL" id="JACVVK020000179">
    <property type="protein sequence ID" value="KAK7486391.1"/>
    <property type="molecule type" value="Genomic_DNA"/>
</dbReference>
<organism evidence="2 3">
    <name type="scientific">Batillaria attramentaria</name>
    <dbReference type="NCBI Taxonomy" id="370345"/>
    <lineage>
        <taxon>Eukaryota</taxon>
        <taxon>Metazoa</taxon>
        <taxon>Spiralia</taxon>
        <taxon>Lophotrochozoa</taxon>
        <taxon>Mollusca</taxon>
        <taxon>Gastropoda</taxon>
        <taxon>Caenogastropoda</taxon>
        <taxon>Sorbeoconcha</taxon>
        <taxon>Cerithioidea</taxon>
        <taxon>Batillariidae</taxon>
        <taxon>Batillaria</taxon>
    </lineage>
</organism>
<feature type="transmembrane region" description="Helical" evidence="1">
    <location>
        <begin position="72"/>
        <end position="89"/>
    </location>
</feature>
<comment type="caution">
    <text evidence="2">The sequence shown here is derived from an EMBL/GenBank/DDBJ whole genome shotgun (WGS) entry which is preliminary data.</text>
</comment>
<proteinExistence type="predicted"/>
<evidence type="ECO:0000313" key="3">
    <source>
        <dbReference type="Proteomes" id="UP001519460"/>
    </source>
</evidence>
<dbReference type="Proteomes" id="UP001519460">
    <property type="component" value="Unassembled WGS sequence"/>
</dbReference>
<sequence length="145" mass="16230">MEREVAETLACFRKNVSELRRLGKEWGLSDTEIEECVHRAMSADVKQPLGSKTEVSPSTTLKSTARKTWPKRVFLTVAGVVLVIGALALQDETVVLHANQLFASVGGVYTVFRVIRLITVPLHAYAFTHGQSGFRVIVIVLHWRW</sequence>
<name>A0ABD0KH53_9CAEN</name>
<evidence type="ECO:0000256" key="1">
    <source>
        <dbReference type="SAM" id="Phobius"/>
    </source>
</evidence>
<gene>
    <name evidence="2" type="ORF">BaRGS_00022315</name>
</gene>
<keyword evidence="1" id="KW-0812">Transmembrane</keyword>
<keyword evidence="1" id="KW-0472">Membrane</keyword>
<keyword evidence="3" id="KW-1185">Reference proteome</keyword>